<sequence length="41" mass="4723">MTIKLILNEGLHVLMSRVADRNIIRSTRDQAKQLQITVDKC</sequence>
<evidence type="ECO:0000313" key="1">
    <source>
        <dbReference type="EMBL" id="GAH61338.1"/>
    </source>
</evidence>
<reference evidence="1" key="1">
    <citation type="journal article" date="2014" name="Front. Microbiol.">
        <title>High frequency of phylogenetically diverse reductive dehalogenase-homologous genes in deep subseafloor sedimentary metagenomes.</title>
        <authorList>
            <person name="Kawai M."/>
            <person name="Futagami T."/>
            <person name="Toyoda A."/>
            <person name="Takaki Y."/>
            <person name="Nishi S."/>
            <person name="Hori S."/>
            <person name="Arai W."/>
            <person name="Tsubouchi T."/>
            <person name="Morono Y."/>
            <person name="Uchiyama I."/>
            <person name="Ito T."/>
            <person name="Fujiyama A."/>
            <person name="Inagaki F."/>
            <person name="Takami H."/>
        </authorList>
    </citation>
    <scope>NUCLEOTIDE SEQUENCE</scope>
    <source>
        <strain evidence="1">Expedition CK06-06</strain>
    </source>
</reference>
<accession>X1IUV8</accession>
<dbReference type="EMBL" id="BARU01016518">
    <property type="protein sequence ID" value="GAH61338.1"/>
    <property type="molecule type" value="Genomic_DNA"/>
</dbReference>
<gene>
    <name evidence="1" type="ORF">S03H2_27442</name>
</gene>
<organism evidence="1">
    <name type="scientific">marine sediment metagenome</name>
    <dbReference type="NCBI Taxonomy" id="412755"/>
    <lineage>
        <taxon>unclassified sequences</taxon>
        <taxon>metagenomes</taxon>
        <taxon>ecological metagenomes</taxon>
    </lineage>
</organism>
<dbReference type="AlphaFoldDB" id="X1IUV8"/>
<name>X1IUV8_9ZZZZ</name>
<comment type="caution">
    <text evidence="1">The sequence shown here is derived from an EMBL/GenBank/DDBJ whole genome shotgun (WGS) entry which is preliminary data.</text>
</comment>
<protein>
    <submittedName>
        <fullName evidence="1">Uncharacterized protein</fullName>
    </submittedName>
</protein>
<proteinExistence type="predicted"/>